<dbReference type="Pfam" id="PF01878">
    <property type="entry name" value="EVE"/>
    <property type="match status" value="1"/>
</dbReference>
<accession>A0A917LEH0</accession>
<evidence type="ECO:0000313" key="3">
    <source>
        <dbReference type="EMBL" id="GGG16804.1"/>
    </source>
</evidence>
<dbReference type="InterPro" id="IPR002711">
    <property type="entry name" value="HNH"/>
</dbReference>
<dbReference type="InterPro" id="IPR002740">
    <property type="entry name" value="EVE_domain"/>
</dbReference>
<dbReference type="CDD" id="cd00085">
    <property type="entry name" value="HNHc"/>
    <property type="match status" value="1"/>
</dbReference>
<dbReference type="AlphaFoldDB" id="A0A917LEH0"/>
<dbReference type="GO" id="GO:0004519">
    <property type="term" value="F:endonuclease activity"/>
    <property type="evidence" value="ECO:0007669"/>
    <property type="project" value="InterPro"/>
</dbReference>
<dbReference type="Gene3D" id="3.10.590.10">
    <property type="entry name" value="ph1033 like domains"/>
    <property type="match status" value="1"/>
</dbReference>
<dbReference type="Proteomes" id="UP000616608">
    <property type="component" value="Unassembled WGS sequence"/>
</dbReference>
<name>A0A917LEH0_9BACI</name>
<dbReference type="Pfam" id="PF01844">
    <property type="entry name" value="HNH"/>
    <property type="match status" value="1"/>
</dbReference>
<dbReference type="RefSeq" id="WP_188613833.1">
    <property type="nucleotide sequence ID" value="NZ_BMJT01000003.1"/>
</dbReference>
<proteinExistence type="predicted"/>
<dbReference type="InterPro" id="IPR003615">
    <property type="entry name" value="HNH_nuc"/>
</dbReference>
<dbReference type="SUPFAM" id="SSF88697">
    <property type="entry name" value="PUA domain-like"/>
    <property type="match status" value="1"/>
</dbReference>
<evidence type="ECO:0000259" key="2">
    <source>
        <dbReference type="Pfam" id="PF01878"/>
    </source>
</evidence>
<evidence type="ECO:0008006" key="5">
    <source>
        <dbReference type="Google" id="ProtNLM"/>
    </source>
</evidence>
<dbReference type="GO" id="GO:0008270">
    <property type="term" value="F:zinc ion binding"/>
    <property type="evidence" value="ECO:0007669"/>
    <property type="project" value="InterPro"/>
</dbReference>
<dbReference type="GO" id="GO:0003676">
    <property type="term" value="F:nucleic acid binding"/>
    <property type="evidence" value="ECO:0007669"/>
    <property type="project" value="InterPro"/>
</dbReference>
<dbReference type="InterPro" id="IPR015947">
    <property type="entry name" value="PUA-like_sf"/>
</dbReference>
<organism evidence="3 4">
    <name type="scientific">Lysinibacillus alkalisoli</name>
    <dbReference type="NCBI Taxonomy" id="1911548"/>
    <lineage>
        <taxon>Bacteria</taxon>
        <taxon>Bacillati</taxon>
        <taxon>Bacillota</taxon>
        <taxon>Bacilli</taxon>
        <taxon>Bacillales</taxon>
        <taxon>Bacillaceae</taxon>
        <taxon>Lysinibacillus</taxon>
    </lineage>
</organism>
<comment type="caution">
    <text evidence="3">The sequence shown here is derived from an EMBL/GenBank/DDBJ whole genome shotgun (WGS) entry which is preliminary data.</text>
</comment>
<gene>
    <name evidence="3" type="ORF">GCM10007425_08940</name>
</gene>
<dbReference type="EMBL" id="BMJT01000003">
    <property type="protein sequence ID" value="GGG16804.1"/>
    <property type="molecule type" value="Genomic_DNA"/>
</dbReference>
<evidence type="ECO:0000313" key="4">
    <source>
        <dbReference type="Proteomes" id="UP000616608"/>
    </source>
</evidence>
<protein>
    <recommendedName>
        <fullName evidence="5">EVE domain-containing protein</fullName>
    </recommendedName>
</protein>
<keyword evidence="4" id="KW-1185">Reference proteome</keyword>
<sequence length="267" mass="30843">MQTWIFQGNPKHFDVDTYLTEEEIITWSVRQKHFVDQMQPGDVVYIWRSDGGKRGTGGVVAKTIANSVPYIIDQTDNRSEHWTEDHVPDEFASIDLEVLDVDLAPRVKRVDLLEHEQLADMLILRNPVNTNYLISEEHAALLQKLWDGPSVKDDLQAIEVENGHIEGKLQTYYGQCYERNATNRRMAIEIHGTTCMACSFDFEKVYGERGRNFIEVHHIKPLHITKETRVNPETDLVPLCANCHRMIHRNPQQVLTVEELKELLEGK</sequence>
<feature type="domain" description="HNH" evidence="1">
    <location>
        <begin position="195"/>
        <end position="249"/>
    </location>
</feature>
<feature type="domain" description="EVE" evidence="2">
    <location>
        <begin position="3"/>
        <end position="143"/>
    </location>
</feature>
<reference evidence="3" key="2">
    <citation type="submission" date="2020-09" db="EMBL/GenBank/DDBJ databases">
        <authorList>
            <person name="Sun Q."/>
            <person name="Zhou Y."/>
        </authorList>
    </citation>
    <scope>NUCLEOTIDE SEQUENCE</scope>
    <source>
        <strain evidence="3">CGMCC 1.15760</strain>
    </source>
</reference>
<reference evidence="3" key="1">
    <citation type="journal article" date="2014" name="Int. J. Syst. Evol. Microbiol.">
        <title>Complete genome sequence of Corynebacterium casei LMG S-19264T (=DSM 44701T), isolated from a smear-ripened cheese.</title>
        <authorList>
            <consortium name="US DOE Joint Genome Institute (JGI-PGF)"/>
            <person name="Walter F."/>
            <person name="Albersmeier A."/>
            <person name="Kalinowski J."/>
            <person name="Ruckert C."/>
        </authorList>
    </citation>
    <scope>NUCLEOTIDE SEQUENCE</scope>
    <source>
        <strain evidence="3">CGMCC 1.15760</strain>
    </source>
</reference>
<evidence type="ECO:0000259" key="1">
    <source>
        <dbReference type="Pfam" id="PF01844"/>
    </source>
</evidence>